<keyword evidence="2" id="KW-1003">Cell membrane</keyword>
<keyword evidence="4 6" id="KW-1133">Transmembrane helix</keyword>
<evidence type="ECO:0000256" key="6">
    <source>
        <dbReference type="SAM" id="Phobius"/>
    </source>
</evidence>
<dbReference type="EMBL" id="FOCG01000001">
    <property type="protein sequence ID" value="SEM68027.1"/>
    <property type="molecule type" value="Genomic_DNA"/>
</dbReference>
<reference evidence="7 8" key="1">
    <citation type="submission" date="2016-10" db="EMBL/GenBank/DDBJ databases">
        <authorList>
            <person name="de Groot N.N."/>
        </authorList>
    </citation>
    <scope>NUCLEOTIDE SEQUENCE [LARGE SCALE GENOMIC DNA]</scope>
    <source>
        <strain evidence="7 8">CGMCC 1.5070</strain>
    </source>
</reference>
<dbReference type="PANTHER" id="PTHR43370">
    <property type="entry name" value="SUGAR ABC TRANSPORTER INTEGRAL MEMBRANE PROTEIN-RELATED"/>
    <property type="match status" value="1"/>
</dbReference>
<dbReference type="Pfam" id="PF02653">
    <property type="entry name" value="BPD_transp_2"/>
    <property type="match status" value="1"/>
</dbReference>
<dbReference type="RefSeq" id="WP_092752702.1">
    <property type="nucleotide sequence ID" value="NZ_FOCG01000001.1"/>
</dbReference>
<dbReference type="AlphaFoldDB" id="A0A1H8AER4"/>
<accession>A0A1H8AER4</accession>
<keyword evidence="3 6" id="KW-0812">Transmembrane</keyword>
<dbReference type="CDD" id="cd06580">
    <property type="entry name" value="TM_PBP1_transp_TpRbsC_like"/>
    <property type="match status" value="1"/>
</dbReference>
<sequence length="321" mass="34165">MDFLNGTGLFLQTAVQMGTPLLFGTLGGILCEKVGHLNLGVEGMMLLGAVMGFLTALKTGNPLLAVIVSGLAGVAGALIYAVITVTFRGNQTVTGLVLTIFGTGISSFIGQNLAGLSLPEGLLAALGIHNIPGLSAIPVIGTALFKQSIYVHIGWISAVVIYIYLRKTRMGLSMRVVGENPAAADASGINITLYKYIHILLGGFLCGLGGSYLSLVFVPRWQDEITAGMGWIAIALVIFSTWNPAKAIFGAYLFGALRGVALKMQNVPLRLFGNNITIDSALLDMLPYIMTIAVLVFITLRKKKENQAPAWLGNAYFREDR</sequence>
<evidence type="ECO:0000256" key="1">
    <source>
        <dbReference type="ARBA" id="ARBA00004651"/>
    </source>
</evidence>
<feature type="transmembrane region" description="Helical" evidence="6">
    <location>
        <begin position="276"/>
        <end position="298"/>
    </location>
</feature>
<evidence type="ECO:0000256" key="3">
    <source>
        <dbReference type="ARBA" id="ARBA00022692"/>
    </source>
</evidence>
<dbReference type="GO" id="GO:0022857">
    <property type="term" value="F:transmembrane transporter activity"/>
    <property type="evidence" value="ECO:0007669"/>
    <property type="project" value="InterPro"/>
</dbReference>
<gene>
    <name evidence="7" type="ORF">SAMN05216180_1241</name>
</gene>
<evidence type="ECO:0000313" key="7">
    <source>
        <dbReference type="EMBL" id="SEM68027.1"/>
    </source>
</evidence>
<dbReference type="STRING" id="474960.SAMN05216180_1241"/>
<evidence type="ECO:0000313" key="8">
    <source>
        <dbReference type="Proteomes" id="UP000199158"/>
    </source>
</evidence>
<feature type="transmembrane region" description="Helical" evidence="6">
    <location>
        <begin position="122"/>
        <end position="141"/>
    </location>
</feature>
<feature type="transmembrane region" description="Helical" evidence="6">
    <location>
        <begin position="63"/>
        <end position="83"/>
    </location>
</feature>
<dbReference type="Proteomes" id="UP000199158">
    <property type="component" value="Unassembled WGS sequence"/>
</dbReference>
<feature type="transmembrane region" description="Helical" evidence="6">
    <location>
        <begin position="37"/>
        <end position="57"/>
    </location>
</feature>
<feature type="transmembrane region" description="Helical" evidence="6">
    <location>
        <begin position="196"/>
        <end position="218"/>
    </location>
</feature>
<dbReference type="PANTHER" id="PTHR43370:SF2">
    <property type="entry name" value="ABC TRANSPORTER PERMEASE PROTEIN"/>
    <property type="match status" value="1"/>
</dbReference>
<dbReference type="GO" id="GO:0005886">
    <property type="term" value="C:plasma membrane"/>
    <property type="evidence" value="ECO:0007669"/>
    <property type="project" value="UniProtKB-SubCell"/>
</dbReference>
<keyword evidence="5 6" id="KW-0472">Membrane</keyword>
<feature type="transmembrane region" description="Helical" evidence="6">
    <location>
        <begin position="6"/>
        <end position="30"/>
    </location>
</feature>
<feature type="transmembrane region" description="Helical" evidence="6">
    <location>
        <begin position="230"/>
        <end position="256"/>
    </location>
</feature>
<dbReference type="InterPro" id="IPR001851">
    <property type="entry name" value="ABC_transp_permease"/>
</dbReference>
<protein>
    <submittedName>
        <fullName evidence="7">Nucleoside ABC transporter membrane protein</fullName>
    </submittedName>
</protein>
<evidence type="ECO:0000256" key="5">
    <source>
        <dbReference type="ARBA" id="ARBA00023136"/>
    </source>
</evidence>
<comment type="subcellular location">
    <subcellularLocation>
        <location evidence="1">Cell membrane</location>
        <topology evidence="1">Multi-pass membrane protein</topology>
    </subcellularLocation>
</comment>
<evidence type="ECO:0000256" key="2">
    <source>
        <dbReference type="ARBA" id="ARBA00022475"/>
    </source>
</evidence>
<keyword evidence="8" id="KW-1185">Reference proteome</keyword>
<proteinExistence type="predicted"/>
<feature type="transmembrane region" description="Helical" evidence="6">
    <location>
        <begin position="95"/>
        <end position="116"/>
    </location>
</feature>
<dbReference type="OrthoDB" id="9792579at2"/>
<evidence type="ECO:0000256" key="4">
    <source>
        <dbReference type="ARBA" id="ARBA00022989"/>
    </source>
</evidence>
<feature type="transmembrane region" description="Helical" evidence="6">
    <location>
        <begin position="148"/>
        <end position="165"/>
    </location>
</feature>
<organism evidence="7 8">
    <name type="scientific">Hydrogenoanaerobacterium saccharovorans</name>
    <dbReference type="NCBI Taxonomy" id="474960"/>
    <lineage>
        <taxon>Bacteria</taxon>
        <taxon>Bacillati</taxon>
        <taxon>Bacillota</taxon>
        <taxon>Clostridia</taxon>
        <taxon>Eubacteriales</taxon>
        <taxon>Oscillospiraceae</taxon>
        <taxon>Hydrogenoanaerobacterium</taxon>
    </lineage>
</organism>
<name>A0A1H8AER4_9FIRM</name>